<accession>A0AAP0IWX0</accession>
<dbReference type="InterPro" id="IPR025558">
    <property type="entry name" value="DUF4283"/>
</dbReference>
<evidence type="ECO:0000313" key="2">
    <source>
        <dbReference type="EMBL" id="KAK9122700.1"/>
    </source>
</evidence>
<reference evidence="2 3" key="1">
    <citation type="submission" date="2024-01" db="EMBL/GenBank/DDBJ databases">
        <title>Genome assemblies of Stephania.</title>
        <authorList>
            <person name="Yang L."/>
        </authorList>
    </citation>
    <scope>NUCLEOTIDE SEQUENCE [LARGE SCALE GENOMIC DNA]</scope>
    <source>
        <strain evidence="2">QJT</strain>
        <tissue evidence="2">Leaf</tissue>
    </source>
</reference>
<protein>
    <recommendedName>
        <fullName evidence="1">DUF4283 domain-containing protein</fullName>
    </recommendedName>
</protein>
<proteinExistence type="predicted"/>
<dbReference type="Proteomes" id="UP001417504">
    <property type="component" value="Unassembled WGS sequence"/>
</dbReference>
<feature type="domain" description="DUF4283" evidence="1">
    <location>
        <begin position="1"/>
        <end position="48"/>
    </location>
</feature>
<gene>
    <name evidence="2" type="ORF">Sjap_012302</name>
</gene>
<dbReference type="EMBL" id="JBBNAE010000005">
    <property type="protein sequence ID" value="KAK9122700.1"/>
    <property type="molecule type" value="Genomic_DNA"/>
</dbReference>
<organism evidence="2 3">
    <name type="scientific">Stephania japonica</name>
    <dbReference type="NCBI Taxonomy" id="461633"/>
    <lineage>
        <taxon>Eukaryota</taxon>
        <taxon>Viridiplantae</taxon>
        <taxon>Streptophyta</taxon>
        <taxon>Embryophyta</taxon>
        <taxon>Tracheophyta</taxon>
        <taxon>Spermatophyta</taxon>
        <taxon>Magnoliopsida</taxon>
        <taxon>Ranunculales</taxon>
        <taxon>Menispermaceae</taxon>
        <taxon>Menispermoideae</taxon>
        <taxon>Cissampelideae</taxon>
        <taxon>Stephania</taxon>
    </lineage>
</organism>
<comment type="caution">
    <text evidence="2">The sequence shown here is derived from an EMBL/GenBank/DDBJ whole genome shotgun (WGS) entry which is preliminary data.</text>
</comment>
<evidence type="ECO:0000313" key="3">
    <source>
        <dbReference type="Proteomes" id="UP001417504"/>
    </source>
</evidence>
<name>A0AAP0IWX0_9MAGN</name>
<dbReference type="AlphaFoldDB" id="A0AAP0IWX0"/>
<sequence>MKVTDIEKGCFLLRFSNQQDYIKALLEVPWNILGHYLLVHPWSPNVDPCDENLTSGLTFYNYHKIDPAEIGGVYRKVH</sequence>
<keyword evidence="3" id="KW-1185">Reference proteome</keyword>
<evidence type="ECO:0000259" key="1">
    <source>
        <dbReference type="Pfam" id="PF14111"/>
    </source>
</evidence>
<dbReference type="Pfam" id="PF14111">
    <property type="entry name" value="DUF4283"/>
    <property type="match status" value="1"/>
</dbReference>